<evidence type="ECO:0000313" key="1">
    <source>
        <dbReference type="EMBL" id="KAJ4702144.1"/>
    </source>
</evidence>
<name>A0ACC1WT31_MELAZ</name>
<evidence type="ECO:0000313" key="2">
    <source>
        <dbReference type="Proteomes" id="UP001164539"/>
    </source>
</evidence>
<comment type="caution">
    <text evidence="1">The sequence shown here is derived from an EMBL/GenBank/DDBJ whole genome shotgun (WGS) entry which is preliminary data.</text>
</comment>
<accession>A0ACC1WT31</accession>
<organism evidence="1 2">
    <name type="scientific">Melia azedarach</name>
    <name type="common">Chinaberry tree</name>
    <dbReference type="NCBI Taxonomy" id="155640"/>
    <lineage>
        <taxon>Eukaryota</taxon>
        <taxon>Viridiplantae</taxon>
        <taxon>Streptophyta</taxon>
        <taxon>Embryophyta</taxon>
        <taxon>Tracheophyta</taxon>
        <taxon>Spermatophyta</taxon>
        <taxon>Magnoliopsida</taxon>
        <taxon>eudicotyledons</taxon>
        <taxon>Gunneridae</taxon>
        <taxon>Pentapetalae</taxon>
        <taxon>rosids</taxon>
        <taxon>malvids</taxon>
        <taxon>Sapindales</taxon>
        <taxon>Meliaceae</taxon>
        <taxon>Melia</taxon>
    </lineage>
</organism>
<reference evidence="1 2" key="1">
    <citation type="journal article" date="2023" name="Science">
        <title>Complex scaffold remodeling in plant triterpene biosynthesis.</title>
        <authorList>
            <person name="De La Pena R."/>
            <person name="Hodgson H."/>
            <person name="Liu J.C."/>
            <person name="Stephenson M.J."/>
            <person name="Martin A.C."/>
            <person name="Owen C."/>
            <person name="Harkess A."/>
            <person name="Leebens-Mack J."/>
            <person name="Jimenez L.E."/>
            <person name="Osbourn A."/>
            <person name="Sattely E.S."/>
        </authorList>
    </citation>
    <scope>NUCLEOTIDE SEQUENCE [LARGE SCALE GENOMIC DNA]</scope>
    <source>
        <strain evidence="2">cv. JPN11</strain>
        <tissue evidence="1">Leaf</tissue>
    </source>
</reference>
<gene>
    <name evidence="1" type="ORF">OWV82_025267</name>
</gene>
<keyword evidence="2" id="KW-1185">Reference proteome</keyword>
<sequence>MEMKSPPSCPKTVTVRRNPHRKARPTPSTNIVLNPTPSTNLHEISSFPIDEILSMQIPQNPQNNSSSSSSSENLKVYLRVRPLISAKIGDQAFKSRTKNVWPQNPLKKNAVKEKSAKSNRGGDCITINEPHSITLLPPLALQVSKRIKSEVYQGFSYVFSANSSQDEVYEKMVSPLVEDFLKGKSGMLAALGPSGTGKTHTIFGSPREPGMVPIALQRIFKRTTKSCSESSSRSFYLSIFEIYSERGKGERMLDLLLDRAELCMQQSTIKGLQEVIISDAAQAESLIARAMLKRATAVTNANSQSSRSQCIINVRCVAKDLDKEDDVLVNDAVLTIVDLAGAEREKRTGNQGARLLESNFINNTSMVFGLCLRSLLEHQKNPKKQLQKHFQNSLLTRYLRDFLEGKKRMTLILTVKSGEEDFLDTSYLLRQASPYMKIKFENVEGSSNLVYNKRQVQSLSRIEQPKRMKFSGFEACSIEEGKSTGEKNQHAVEDGKLDIKNRVSVDFNPVDLAKRERNYQITQKFAKAVWNVLKQYNEKLKVAESEVQSLRKNLSDEKIRNFELEQELKDLKSCCNCFEGSSVEATFAKVDTSLECVINTEAFESSETAETNVEVDSLNYEASECNSTPKTYDSTPRKDQDAPSQIKADVHSPSLMTSEHNVISEQCESPSTEHQDVLNQINVDVHSLSLVTSDCNTISEQHDSPSREHQDVFSQEYQVAFFNLEVVNTSCLSVENFNDRDCQNGSESNTATGQCINQTSEIISLNNEDLNASNYWAIKSNPPNADTADYVASSSQLLSTASTDTRSSVLLFPSESVQAEESPNSSPSSIKVLSTHDCDISYVPKRKPNLDASRKPLNMEKPKRRLLPASSILLRDISALGVEDETEKPKGSRNGKKVAVNEGKRTQGSISLLRLLKNNLNI</sequence>
<dbReference type="Proteomes" id="UP001164539">
    <property type="component" value="Chromosome 14"/>
</dbReference>
<dbReference type="EMBL" id="CM051407">
    <property type="protein sequence ID" value="KAJ4702144.1"/>
    <property type="molecule type" value="Genomic_DNA"/>
</dbReference>
<protein>
    <submittedName>
        <fullName evidence="1">Kinesin-like protein</fullName>
    </submittedName>
</protein>
<proteinExistence type="predicted"/>